<evidence type="ECO:0000313" key="1">
    <source>
        <dbReference type="EMBL" id="MBK1644515.1"/>
    </source>
</evidence>
<comment type="caution">
    <text evidence="1">The sequence shown here is derived from an EMBL/GenBank/DDBJ whole genome shotgun (WGS) entry which is preliminary data.</text>
</comment>
<organism evidence="1 2">
    <name type="scientific">Thiocapsa imhoffii</name>
    <dbReference type="NCBI Taxonomy" id="382777"/>
    <lineage>
        <taxon>Bacteria</taxon>
        <taxon>Pseudomonadati</taxon>
        <taxon>Pseudomonadota</taxon>
        <taxon>Gammaproteobacteria</taxon>
        <taxon>Chromatiales</taxon>
        <taxon>Chromatiaceae</taxon>
        <taxon>Thiocapsa</taxon>
    </lineage>
</organism>
<dbReference type="EMBL" id="NRSD01000005">
    <property type="protein sequence ID" value="MBK1644515.1"/>
    <property type="molecule type" value="Genomic_DNA"/>
</dbReference>
<gene>
    <name evidence="1" type="ORF">CKO25_07575</name>
</gene>
<keyword evidence="2" id="KW-1185">Reference proteome</keyword>
<protein>
    <submittedName>
        <fullName evidence="1">Uncharacterized protein</fullName>
    </submittedName>
</protein>
<reference evidence="1 2" key="1">
    <citation type="journal article" date="2020" name="Microorganisms">
        <title>Osmotic Adaptation and Compatible Solute Biosynthesis of Phototrophic Bacteria as Revealed from Genome Analyses.</title>
        <authorList>
            <person name="Imhoff J.F."/>
            <person name="Rahn T."/>
            <person name="Kunzel S."/>
            <person name="Keller A."/>
            <person name="Neulinger S.C."/>
        </authorList>
    </citation>
    <scope>NUCLEOTIDE SEQUENCE [LARGE SCALE GENOMIC DNA]</scope>
    <source>
        <strain evidence="1 2">DSM 21303</strain>
    </source>
</reference>
<name>A0A9X0WHA4_9GAMM</name>
<evidence type="ECO:0000313" key="2">
    <source>
        <dbReference type="Proteomes" id="UP001138802"/>
    </source>
</evidence>
<dbReference type="Proteomes" id="UP001138802">
    <property type="component" value="Unassembled WGS sequence"/>
</dbReference>
<dbReference type="AlphaFoldDB" id="A0A9X0WHA4"/>
<sequence length="81" mass="8934">MTGSRTLSATLIRSMALCRPFSLSAGLQLGLEVFLPADQALQLGLLQTTLGNRRDQIDRCARPSDVVIRAPCARTRERICY</sequence>
<proteinExistence type="predicted"/>
<accession>A0A9X0WHA4</accession>